<feature type="compositionally biased region" description="Basic and acidic residues" evidence="1">
    <location>
        <begin position="56"/>
        <end position="67"/>
    </location>
</feature>
<keyword evidence="3" id="KW-1185">Reference proteome</keyword>
<comment type="caution">
    <text evidence="2">The sequence shown here is derived from an EMBL/GenBank/DDBJ whole genome shotgun (WGS) entry which is preliminary data.</text>
</comment>
<proteinExistence type="predicted"/>
<feature type="compositionally biased region" description="Basic and acidic residues" evidence="1">
    <location>
        <begin position="137"/>
        <end position="148"/>
    </location>
</feature>
<feature type="compositionally biased region" description="Basic and acidic residues" evidence="1">
    <location>
        <begin position="13"/>
        <end position="29"/>
    </location>
</feature>
<feature type="compositionally biased region" description="Polar residues" evidence="1">
    <location>
        <begin position="153"/>
        <end position="167"/>
    </location>
</feature>
<sequence>MGRATKTKGMDSPYRRGRDKRPNPHDKPKGQRPSQGGGMSKGKPPGIPSFGIHLAPSEEERMRKLTEVSEPLEGLFAGSVGLFMEEPFNMPSVDPEEDEPSVRFRDPVARRAEDHLLGIRFPGDGSKDKTHAAAWDDPDRFWVTKRDDDDTYESSSERVLSGTGSCCSSKRENALIKKPPWVLQSKIASSGG</sequence>
<feature type="region of interest" description="Disordered" evidence="1">
    <location>
        <begin position="116"/>
        <end position="167"/>
    </location>
</feature>
<accession>A0A9P7D678</accession>
<organism evidence="2 3">
    <name type="scientific">Suillus placidus</name>
    <dbReference type="NCBI Taxonomy" id="48579"/>
    <lineage>
        <taxon>Eukaryota</taxon>
        <taxon>Fungi</taxon>
        <taxon>Dikarya</taxon>
        <taxon>Basidiomycota</taxon>
        <taxon>Agaricomycotina</taxon>
        <taxon>Agaricomycetes</taxon>
        <taxon>Agaricomycetidae</taxon>
        <taxon>Boletales</taxon>
        <taxon>Suillineae</taxon>
        <taxon>Suillaceae</taxon>
        <taxon>Suillus</taxon>
    </lineage>
</organism>
<dbReference type="EMBL" id="JABBWD010000004">
    <property type="protein sequence ID" value="KAG1781815.1"/>
    <property type="molecule type" value="Genomic_DNA"/>
</dbReference>
<evidence type="ECO:0000256" key="1">
    <source>
        <dbReference type="SAM" id="MobiDB-lite"/>
    </source>
</evidence>
<dbReference type="Proteomes" id="UP000714275">
    <property type="component" value="Unassembled WGS sequence"/>
</dbReference>
<dbReference type="AlphaFoldDB" id="A0A9P7D678"/>
<evidence type="ECO:0000313" key="3">
    <source>
        <dbReference type="Proteomes" id="UP000714275"/>
    </source>
</evidence>
<protein>
    <submittedName>
        <fullName evidence="2">Uncharacterized protein</fullName>
    </submittedName>
</protein>
<name>A0A9P7D678_9AGAM</name>
<reference evidence="2" key="1">
    <citation type="journal article" date="2020" name="New Phytol.">
        <title>Comparative genomics reveals dynamic genome evolution in host specialist ectomycorrhizal fungi.</title>
        <authorList>
            <person name="Lofgren L.A."/>
            <person name="Nguyen N.H."/>
            <person name="Vilgalys R."/>
            <person name="Ruytinx J."/>
            <person name="Liao H.L."/>
            <person name="Branco S."/>
            <person name="Kuo A."/>
            <person name="LaButti K."/>
            <person name="Lipzen A."/>
            <person name="Andreopoulos W."/>
            <person name="Pangilinan J."/>
            <person name="Riley R."/>
            <person name="Hundley H."/>
            <person name="Na H."/>
            <person name="Barry K."/>
            <person name="Grigoriev I.V."/>
            <person name="Stajich J.E."/>
            <person name="Kennedy P.G."/>
        </authorList>
    </citation>
    <scope>NUCLEOTIDE SEQUENCE</scope>
    <source>
        <strain evidence="2">DOB743</strain>
    </source>
</reference>
<evidence type="ECO:0000313" key="2">
    <source>
        <dbReference type="EMBL" id="KAG1781815.1"/>
    </source>
</evidence>
<gene>
    <name evidence="2" type="ORF">EV702DRAFT_1041573</name>
</gene>
<feature type="region of interest" description="Disordered" evidence="1">
    <location>
        <begin position="1"/>
        <end position="67"/>
    </location>
</feature>
<dbReference type="OrthoDB" id="2686723at2759"/>